<keyword evidence="1" id="KW-0677">Repeat</keyword>
<dbReference type="PROSITE" id="PS50297">
    <property type="entry name" value="ANK_REP_REGION"/>
    <property type="match status" value="2"/>
</dbReference>
<dbReference type="Pfam" id="PF12796">
    <property type="entry name" value="Ank_2"/>
    <property type="match status" value="1"/>
</dbReference>
<proteinExistence type="predicted"/>
<dbReference type="EMBL" id="UYJE01001984">
    <property type="protein sequence ID" value="VDI06888.1"/>
    <property type="molecule type" value="Genomic_DNA"/>
</dbReference>
<gene>
    <name evidence="4" type="ORF">MGAL_10B002386</name>
</gene>
<evidence type="ECO:0000256" key="3">
    <source>
        <dbReference type="PROSITE-ProRule" id="PRU00023"/>
    </source>
</evidence>
<dbReference type="Proteomes" id="UP000596742">
    <property type="component" value="Unassembled WGS sequence"/>
</dbReference>
<dbReference type="Gene3D" id="1.25.40.20">
    <property type="entry name" value="Ankyrin repeat-containing domain"/>
    <property type="match status" value="1"/>
</dbReference>
<protein>
    <submittedName>
        <fullName evidence="4">Uncharacterized protein</fullName>
    </submittedName>
</protein>
<name>A0A8B6CL88_MYTGA</name>
<dbReference type="AlphaFoldDB" id="A0A8B6CL88"/>
<comment type="caution">
    <text evidence="4">The sequence shown here is derived from an EMBL/GenBank/DDBJ whole genome shotgun (WGS) entry which is preliminary data.</text>
</comment>
<accession>A0A8B6CL88</accession>
<feature type="repeat" description="ANK" evidence="3">
    <location>
        <begin position="102"/>
        <end position="134"/>
    </location>
</feature>
<dbReference type="GO" id="GO:0010468">
    <property type="term" value="P:regulation of gene expression"/>
    <property type="evidence" value="ECO:0007669"/>
    <property type="project" value="TreeGrafter"/>
</dbReference>
<evidence type="ECO:0000313" key="5">
    <source>
        <dbReference type="Proteomes" id="UP000596742"/>
    </source>
</evidence>
<dbReference type="PANTHER" id="PTHR24124:SF14">
    <property type="entry name" value="CHROMOSOME UNDETERMINED SCAFFOLD_25, WHOLE GENOME SHOTGUN SEQUENCE"/>
    <property type="match status" value="1"/>
</dbReference>
<dbReference type="SMART" id="SM00248">
    <property type="entry name" value="ANK"/>
    <property type="match status" value="5"/>
</dbReference>
<dbReference type="GO" id="GO:0005634">
    <property type="term" value="C:nucleus"/>
    <property type="evidence" value="ECO:0007669"/>
    <property type="project" value="TreeGrafter"/>
</dbReference>
<sequence>MAVSVLKHNTSSTKAQSVAAANNITPSELNTNDSHGRTVLFYASRYGKLAAVKNLIKAGGDPNISDVDDSSPLHEAVERCHHDIVKILLKHRSIDVNTKNKHGQTPLMKAVIYDDEEMVKLLHKSGADLDVEDSTGKSAFLIGMSEGREKTTEYLMKNGCDINKIDRLGQTALYLGVISPSRASKNSETIRKMLKLGYTLEKDEYWLVKAGVDIDTFTHQNFFQKLASRFMRNTQRRRFSEGGPTERQRSATVVHNDKHEQRFSARSKSFNI</sequence>
<dbReference type="OrthoDB" id="6049379at2759"/>
<evidence type="ECO:0000256" key="2">
    <source>
        <dbReference type="ARBA" id="ARBA00023043"/>
    </source>
</evidence>
<reference evidence="4" key="1">
    <citation type="submission" date="2018-11" db="EMBL/GenBank/DDBJ databases">
        <authorList>
            <person name="Alioto T."/>
            <person name="Alioto T."/>
        </authorList>
    </citation>
    <scope>NUCLEOTIDE SEQUENCE</scope>
</reference>
<feature type="repeat" description="ANK" evidence="3">
    <location>
        <begin position="135"/>
        <end position="167"/>
    </location>
</feature>
<keyword evidence="5" id="KW-1185">Reference proteome</keyword>
<dbReference type="InterPro" id="IPR002110">
    <property type="entry name" value="Ankyrin_rpt"/>
</dbReference>
<organism evidence="4 5">
    <name type="scientific">Mytilus galloprovincialis</name>
    <name type="common">Mediterranean mussel</name>
    <dbReference type="NCBI Taxonomy" id="29158"/>
    <lineage>
        <taxon>Eukaryota</taxon>
        <taxon>Metazoa</taxon>
        <taxon>Spiralia</taxon>
        <taxon>Lophotrochozoa</taxon>
        <taxon>Mollusca</taxon>
        <taxon>Bivalvia</taxon>
        <taxon>Autobranchia</taxon>
        <taxon>Pteriomorphia</taxon>
        <taxon>Mytilida</taxon>
        <taxon>Mytiloidea</taxon>
        <taxon>Mytilidae</taxon>
        <taxon>Mytilinae</taxon>
        <taxon>Mytilus</taxon>
    </lineage>
</organism>
<evidence type="ECO:0000313" key="4">
    <source>
        <dbReference type="EMBL" id="VDI06888.1"/>
    </source>
</evidence>
<dbReference type="PANTHER" id="PTHR24124">
    <property type="entry name" value="ANKYRIN REPEAT FAMILY A"/>
    <property type="match status" value="1"/>
</dbReference>
<dbReference type="SUPFAM" id="SSF48403">
    <property type="entry name" value="Ankyrin repeat"/>
    <property type="match status" value="1"/>
</dbReference>
<keyword evidence="2 3" id="KW-0040">ANK repeat</keyword>
<feature type="repeat" description="ANK" evidence="3">
    <location>
        <begin position="35"/>
        <end position="67"/>
    </location>
</feature>
<dbReference type="InterPro" id="IPR036770">
    <property type="entry name" value="Ankyrin_rpt-contain_sf"/>
</dbReference>
<dbReference type="PROSITE" id="PS50088">
    <property type="entry name" value="ANK_REPEAT"/>
    <property type="match status" value="3"/>
</dbReference>
<evidence type="ECO:0000256" key="1">
    <source>
        <dbReference type="ARBA" id="ARBA00022737"/>
    </source>
</evidence>